<feature type="compositionally biased region" description="Polar residues" evidence="7">
    <location>
        <begin position="11"/>
        <end position="20"/>
    </location>
</feature>
<dbReference type="GO" id="GO:0005524">
    <property type="term" value="F:ATP binding"/>
    <property type="evidence" value="ECO:0007669"/>
    <property type="project" value="UniProtKB-UniRule"/>
</dbReference>
<dbReference type="Gene3D" id="1.10.510.10">
    <property type="entry name" value="Transferase(Phosphotransferase) domain 1"/>
    <property type="match status" value="1"/>
</dbReference>
<feature type="compositionally biased region" description="Low complexity" evidence="7">
    <location>
        <begin position="262"/>
        <end position="273"/>
    </location>
</feature>
<feature type="compositionally biased region" description="Low complexity" evidence="7">
    <location>
        <begin position="428"/>
        <end position="454"/>
    </location>
</feature>
<feature type="compositionally biased region" description="Polar residues" evidence="7">
    <location>
        <begin position="274"/>
        <end position="286"/>
    </location>
</feature>
<feature type="binding site" evidence="6">
    <location>
        <position position="537"/>
    </location>
    <ligand>
        <name>ATP</name>
        <dbReference type="ChEBI" id="CHEBI:30616"/>
    </ligand>
</feature>
<dbReference type="Pfam" id="PF00069">
    <property type="entry name" value="Pkinase"/>
    <property type="match status" value="2"/>
</dbReference>
<comment type="caution">
    <text evidence="9">The sequence shown here is derived from an EMBL/GenBank/DDBJ whole genome shotgun (WGS) entry which is preliminary data.</text>
</comment>
<protein>
    <submittedName>
        <fullName evidence="9">Kinase-like protein</fullName>
    </submittedName>
</protein>
<feature type="compositionally biased region" description="Polar residues" evidence="7">
    <location>
        <begin position="336"/>
        <end position="357"/>
    </location>
</feature>
<comment type="similarity">
    <text evidence="5">Belongs to the protein kinase superfamily. Ser/Thr protein kinase family. GCN2 subfamily.</text>
</comment>
<reference evidence="9 10" key="1">
    <citation type="submission" date="2019-03" db="EMBL/GenBank/DDBJ databases">
        <title>Sequencing 25 genomes of Wallemia mellicola.</title>
        <authorList>
            <person name="Gostincar C."/>
        </authorList>
    </citation>
    <scope>NUCLEOTIDE SEQUENCE [LARGE SCALE GENOMIC DNA]</scope>
    <source>
        <strain evidence="9 10">EXF-1262</strain>
    </source>
</reference>
<feature type="compositionally biased region" description="Basic and acidic residues" evidence="7">
    <location>
        <begin position="486"/>
        <end position="495"/>
    </location>
</feature>
<dbReference type="Gene3D" id="3.30.200.20">
    <property type="entry name" value="Phosphorylase Kinase, domain 1"/>
    <property type="match status" value="1"/>
</dbReference>
<feature type="compositionally biased region" description="Polar residues" evidence="7">
    <location>
        <begin position="389"/>
        <end position="412"/>
    </location>
</feature>
<keyword evidence="2 6" id="KW-0547">Nucleotide-binding</keyword>
<evidence type="ECO:0000313" key="9">
    <source>
        <dbReference type="EMBL" id="TIC03111.1"/>
    </source>
</evidence>
<dbReference type="EMBL" id="SPRH01000008">
    <property type="protein sequence ID" value="TIC03111.1"/>
    <property type="molecule type" value="Genomic_DNA"/>
</dbReference>
<dbReference type="InterPro" id="IPR000719">
    <property type="entry name" value="Prot_kinase_dom"/>
</dbReference>
<keyword evidence="1" id="KW-0808">Transferase</keyword>
<feature type="compositionally biased region" description="Low complexity" evidence="7">
    <location>
        <begin position="476"/>
        <end position="485"/>
    </location>
</feature>
<dbReference type="PROSITE" id="PS50011">
    <property type="entry name" value="PROTEIN_KINASE_DOM"/>
    <property type="match status" value="1"/>
</dbReference>
<evidence type="ECO:0000256" key="3">
    <source>
        <dbReference type="ARBA" id="ARBA00022777"/>
    </source>
</evidence>
<feature type="compositionally biased region" description="Low complexity" evidence="7">
    <location>
        <begin position="21"/>
        <end position="30"/>
    </location>
</feature>
<feature type="region of interest" description="Disordered" evidence="7">
    <location>
        <begin position="306"/>
        <end position="362"/>
    </location>
</feature>
<dbReference type="PANTHER" id="PTHR11042:SF190">
    <property type="entry name" value="MITOSIS INHIBITOR PROTEIN KINASE MIK1"/>
    <property type="match status" value="1"/>
</dbReference>
<dbReference type="InterPro" id="IPR017441">
    <property type="entry name" value="Protein_kinase_ATP_BS"/>
</dbReference>
<gene>
    <name evidence="9" type="ORF">E3Q17_01095</name>
</gene>
<dbReference type="InterPro" id="IPR050339">
    <property type="entry name" value="CC_SR_Kinase"/>
</dbReference>
<feature type="compositionally biased region" description="Polar residues" evidence="7">
    <location>
        <begin position="137"/>
        <end position="149"/>
    </location>
</feature>
<dbReference type="PROSITE" id="PS00107">
    <property type="entry name" value="PROTEIN_KINASE_ATP"/>
    <property type="match status" value="1"/>
</dbReference>
<dbReference type="InterPro" id="IPR011009">
    <property type="entry name" value="Kinase-like_dom_sf"/>
</dbReference>
<dbReference type="Proteomes" id="UP000307169">
    <property type="component" value="Unassembled WGS sequence"/>
</dbReference>
<dbReference type="GO" id="GO:0004713">
    <property type="term" value="F:protein tyrosine kinase activity"/>
    <property type="evidence" value="ECO:0007669"/>
    <property type="project" value="TreeGrafter"/>
</dbReference>
<evidence type="ECO:0000313" key="10">
    <source>
        <dbReference type="Proteomes" id="UP000307169"/>
    </source>
</evidence>
<feature type="domain" description="Protein kinase" evidence="8">
    <location>
        <begin position="505"/>
        <end position="811"/>
    </location>
</feature>
<dbReference type="SUPFAM" id="SSF56112">
    <property type="entry name" value="Protein kinase-like (PK-like)"/>
    <property type="match status" value="1"/>
</dbReference>
<feature type="compositionally biased region" description="Polar residues" evidence="7">
    <location>
        <begin position="96"/>
        <end position="105"/>
    </location>
</feature>
<dbReference type="AlphaFoldDB" id="A0A4T0NZG2"/>
<dbReference type="GO" id="GO:0110031">
    <property type="term" value="P:negative regulation of G2/MI transition of meiotic cell cycle"/>
    <property type="evidence" value="ECO:0007669"/>
    <property type="project" value="TreeGrafter"/>
</dbReference>
<feature type="compositionally biased region" description="Polar residues" evidence="7">
    <location>
        <begin position="231"/>
        <end position="248"/>
    </location>
</feature>
<evidence type="ECO:0000256" key="7">
    <source>
        <dbReference type="SAM" id="MobiDB-lite"/>
    </source>
</evidence>
<dbReference type="SMART" id="SM00220">
    <property type="entry name" value="S_TKc"/>
    <property type="match status" value="1"/>
</dbReference>
<accession>A0A4T0NZG2</accession>
<dbReference type="GO" id="GO:0005737">
    <property type="term" value="C:cytoplasm"/>
    <property type="evidence" value="ECO:0007669"/>
    <property type="project" value="TreeGrafter"/>
</dbReference>
<evidence type="ECO:0000256" key="5">
    <source>
        <dbReference type="ARBA" id="ARBA00037982"/>
    </source>
</evidence>
<feature type="region of interest" description="Disordered" evidence="7">
    <location>
        <begin position="91"/>
        <end position="215"/>
    </location>
</feature>
<keyword evidence="4 6" id="KW-0067">ATP-binding</keyword>
<name>A0A4T0NZG2_9BASI</name>
<sequence>MLATPSRKLSIATTPSLHQMQQSPSTSSTQSDDDILDETYSFFNSSSQSSASSDVHTLQCCFPSGLSSESIRSLKNTPAQTKSIQPSFDQLVKTAPPNNSFNKYLNSLRSPPEPSASPPPSQRPRKIVSIDKLPFRSRSSTSHSMTPLSPSERPSRRGSLRSNNSDHAIQNIKRPSKKFTIPSTSNPPNSVAAPQRARNVFPSPDPPTRASFPLQPTSYASARPLQAAFQAPSTLMSKRSKPSRNSNVGSGGSPACMPDTPAKPSAFAAKAQADLSQSLPAQQTKNRTNFFGKSAKRLSLNLALAANSPSKDESTVEQNLNPGRGRGRMAILRRSSALSLGSNRTGASSDSDGSPNTRKAIEDECPTPKCRFFECKFSKNCITPLTRFQANGNTGNSPTPSSKVATPTSKTSKLTRRASQLFDRASNPLSSSPDHSLGSSPTSPRRPSLFSSLRSTKDKTRSMSSMSQFIRRRSSSKLSISSKAQRSSEDNEKEKEIEGKFEKEFFIISELGKGEFSEAFIACKRDEAYSGKMYAIKRGKPFEGGRDRTQNLTGIRLRQLNEPVTLSKLPEHPNIIKLNDYWEDNNRLYIQTELCEKGSLNVFLDDYGMHFERLEETRVWKILGDIAEGVKFLHACGIWHLDLKPANIFVTANGTLRIGDFGLAVQESQLKSSTQYKNLPKRRKSSEPDADRTMLTTVLESSDGVEEDDISLYAGDLEREGDREYLAPEILRGNYSHAADIFSLGLIILEAACNIVLPGNGEPWQKLRSLDFSECPFDNLSLALVDLIKAMLDPNPENRPSAYQILQHPILNNVIKRRTKGALEVEDDGAFFGNIVDSLTIGNINKVPQPLPQASLIVTDQDDINNQIVSRSSTDDNLMDLDK</sequence>
<evidence type="ECO:0000259" key="8">
    <source>
        <dbReference type="PROSITE" id="PS50011"/>
    </source>
</evidence>
<organism evidence="9 10">
    <name type="scientific">Wallemia mellicola</name>
    <dbReference type="NCBI Taxonomy" id="1708541"/>
    <lineage>
        <taxon>Eukaryota</taxon>
        <taxon>Fungi</taxon>
        <taxon>Dikarya</taxon>
        <taxon>Basidiomycota</taxon>
        <taxon>Wallemiomycotina</taxon>
        <taxon>Wallemiomycetes</taxon>
        <taxon>Wallemiales</taxon>
        <taxon>Wallemiaceae</taxon>
        <taxon>Wallemia</taxon>
    </lineage>
</organism>
<dbReference type="PANTHER" id="PTHR11042">
    <property type="entry name" value="EUKARYOTIC TRANSLATION INITIATION FACTOR 2-ALPHA KINASE EIF2-ALPHA KINASE -RELATED"/>
    <property type="match status" value="1"/>
</dbReference>
<evidence type="ECO:0000256" key="1">
    <source>
        <dbReference type="ARBA" id="ARBA00022679"/>
    </source>
</evidence>
<feature type="region of interest" description="Disordered" evidence="7">
    <location>
        <begin position="1"/>
        <end position="34"/>
    </location>
</feature>
<feature type="region of interest" description="Disordered" evidence="7">
    <location>
        <begin position="231"/>
        <end position="286"/>
    </location>
</feature>
<dbReference type="GO" id="GO:0005634">
    <property type="term" value="C:nucleus"/>
    <property type="evidence" value="ECO:0007669"/>
    <property type="project" value="TreeGrafter"/>
</dbReference>
<keyword evidence="3 9" id="KW-0418">Kinase</keyword>
<dbReference type="InterPro" id="IPR008271">
    <property type="entry name" value="Ser/Thr_kinase_AS"/>
</dbReference>
<feature type="region of interest" description="Disordered" evidence="7">
    <location>
        <begin position="389"/>
        <end position="495"/>
    </location>
</feature>
<evidence type="ECO:0000256" key="2">
    <source>
        <dbReference type="ARBA" id="ARBA00022741"/>
    </source>
</evidence>
<proteinExistence type="inferred from homology"/>
<feature type="compositionally biased region" description="Pro residues" evidence="7">
    <location>
        <begin position="111"/>
        <end position="122"/>
    </location>
</feature>
<dbReference type="PROSITE" id="PS00108">
    <property type="entry name" value="PROTEIN_KINASE_ST"/>
    <property type="match status" value="1"/>
</dbReference>
<evidence type="ECO:0000256" key="4">
    <source>
        <dbReference type="ARBA" id="ARBA00022840"/>
    </source>
</evidence>
<evidence type="ECO:0000256" key="6">
    <source>
        <dbReference type="PROSITE-ProRule" id="PRU10141"/>
    </source>
</evidence>